<dbReference type="PROSITE" id="PS00396">
    <property type="entry name" value="TOPO_IA_1"/>
    <property type="match status" value="1"/>
</dbReference>
<evidence type="ECO:0000259" key="12">
    <source>
        <dbReference type="PROSITE" id="PS51999"/>
    </source>
</evidence>
<feature type="domain" description="Topo IA-type catalytic" evidence="13">
    <location>
        <begin position="132"/>
        <end position="548"/>
    </location>
</feature>
<dbReference type="Gene3D" id="1.10.290.10">
    <property type="entry name" value="Topoisomerase I, domain 4"/>
    <property type="match status" value="1"/>
</dbReference>
<keyword evidence="5" id="KW-0862">Zinc</keyword>
<dbReference type="Gene3D" id="2.70.20.10">
    <property type="entry name" value="Topoisomerase I, domain 3"/>
    <property type="match status" value="1"/>
</dbReference>
<dbReference type="InterPro" id="IPR003601">
    <property type="entry name" value="Topo_IA_2"/>
</dbReference>
<dbReference type="Pfam" id="PF01751">
    <property type="entry name" value="Toprim"/>
    <property type="match status" value="1"/>
</dbReference>
<dbReference type="EC" id="5.6.2.1" evidence="10"/>
<dbReference type="Pfam" id="PF01131">
    <property type="entry name" value="Topoisom_bac"/>
    <property type="match status" value="1"/>
</dbReference>
<dbReference type="Pfam" id="PF01396">
    <property type="entry name" value="Zn_ribbon_Top1"/>
    <property type="match status" value="2"/>
</dbReference>
<dbReference type="InterPro" id="IPR013825">
    <property type="entry name" value="Topo_IA_cen_sub2"/>
</dbReference>
<dbReference type="InterPro" id="IPR013497">
    <property type="entry name" value="Topo_IA_cen"/>
</dbReference>
<dbReference type="GO" id="GO:0006265">
    <property type="term" value="P:DNA topological change"/>
    <property type="evidence" value="ECO:0007669"/>
    <property type="project" value="UniProtKB-UniRule"/>
</dbReference>
<proteinExistence type="inferred from homology"/>
<feature type="site" description="Interaction with DNA" evidence="10">
    <location>
        <position position="146"/>
    </location>
</feature>
<dbReference type="SMART" id="SM00493">
    <property type="entry name" value="TOPRIM"/>
    <property type="match status" value="1"/>
</dbReference>
<dbReference type="RefSeq" id="WP_258877196.1">
    <property type="nucleotide sequence ID" value="NZ_CP048914.1"/>
</dbReference>
<organism evidence="14 15">
    <name type="scientific">Candidatus Xianfuyuplasma coldseepsis</name>
    <dbReference type="NCBI Taxonomy" id="2782163"/>
    <lineage>
        <taxon>Bacteria</taxon>
        <taxon>Bacillati</taxon>
        <taxon>Mycoplasmatota</taxon>
        <taxon>Mollicutes</taxon>
        <taxon>Candidatus Izemoplasmatales</taxon>
        <taxon>Candidatus Izemoplasmataceae</taxon>
        <taxon>Candidatus Xianfuyuplasma</taxon>
    </lineage>
</organism>
<comment type="similarity">
    <text evidence="2 10">Belongs to the type IA topoisomerase family.</text>
</comment>
<evidence type="ECO:0000256" key="4">
    <source>
        <dbReference type="ARBA" id="ARBA00022771"/>
    </source>
</evidence>
<dbReference type="PROSITE" id="PS52039">
    <property type="entry name" value="TOPO_IA_2"/>
    <property type="match status" value="1"/>
</dbReference>
<sequence>MSQKLVIVESPSKSKTIEQYLGPDYTVLSSKGHIRDLAIRGQGGLGLDIDNDFQPQYEVIKEKKKVVADLKKAVHKTDEVFLATDPDREGEAISWHLFQTLDIGDRPTHRVIFNEITRDRVLEAFEHPRDIDYNLVSSQETRRILDRIIGFKLSKLLQNKIKSKSAGRVQSATLKIIVDKEKEIQAFVPEEYWKVQAQFELFNAELAKFNNTKVELSSEQETNELVATLDDNYLVATVEQRERKRETKLPFTTSSLQQEASNKLNFSSRKTMLIAQRLYEGIDLANETVGLITYMRTDSIRLSETFSYPAIKFIEEEYGKAYKGYIRKAKKSLNVQDAHEAIRPTSVFHRPKDVKQYLSRDEYNLYKLIYNRTLASLMKAAKIQVTDVLLTNQQAEFKASAQEVVFDGYLKVYTYDTVQTSQLPELTEGDVLTALNVETTQNFTSPPARYSEARLIKEMEDLGIGRPSTYSQTISTLKNRKYVSVKEKRFIPTEQGMLTIEKLDQFFSQIVSADYTARMEKVLDDISEGEEHQTRIVTQFYNSFIPMVENANKNMEKIAPKYTGEDCPKCGHKMVFRQSKYGTFEACSNFPACKYIKTKEKEARIEPKTTGITCPKCGTGEIVERVAKKGRNAGKTFYACNNFPKCRNMLFGKPTGEACPECGRLLIENDKGEVVCSNSKECGFVVSK</sequence>
<comment type="catalytic activity">
    <reaction evidence="1 10">
        <text>ATP-independent breakage of single-stranded DNA, followed by passage and rejoining.</text>
        <dbReference type="EC" id="5.6.2.1"/>
    </reaction>
</comment>
<dbReference type="InterPro" id="IPR013498">
    <property type="entry name" value="Topo_IA_Znf"/>
</dbReference>
<dbReference type="InterPro" id="IPR000380">
    <property type="entry name" value="Topo_IA"/>
</dbReference>
<dbReference type="Proteomes" id="UP000514720">
    <property type="component" value="Chromosome"/>
</dbReference>
<dbReference type="PANTHER" id="PTHR42785">
    <property type="entry name" value="DNA TOPOISOMERASE, TYPE IA, CORE"/>
    <property type="match status" value="1"/>
</dbReference>
<dbReference type="SMART" id="SM00437">
    <property type="entry name" value="TOP1Ac"/>
    <property type="match status" value="1"/>
</dbReference>
<accession>A0A7L7KSZ8</accession>
<evidence type="ECO:0000256" key="1">
    <source>
        <dbReference type="ARBA" id="ARBA00000213"/>
    </source>
</evidence>
<dbReference type="GO" id="GO:0008270">
    <property type="term" value="F:zinc ion binding"/>
    <property type="evidence" value="ECO:0007669"/>
    <property type="project" value="UniProtKB-KW"/>
</dbReference>
<evidence type="ECO:0000313" key="15">
    <source>
        <dbReference type="Proteomes" id="UP000514720"/>
    </source>
</evidence>
<gene>
    <name evidence="10 14" type="primary">topA</name>
    <name evidence="14" type="ORF">G4Z02_06420</name>
</gene>
<dbReference type="InterPro" id="IPR013824">
    <property type="entry name" value="Topo_IA_cen_sub1"/>
</dbReference>
<name>A0A7L7KSZ8_9MOLU</name>
<evidence type="ECO:0000313" key="14">
    <source>
        <dbReference type="EMBL" id="QMS85402.1"/>
    </source>
</evidence>
<dbReference type="InterPro" id="IPR005733">
    <property type="entry name" value="TopoI_bac-type"/>
</dbReference>
<dbReference type="InterPro" id="IPR010666">
    <property type="entry name" value="Znf_GRF"/>
</dbReference>
<comment type="function">
    <text evidence="10">Releases the supercoiling and torsional tension of DNA, which is introduced during the DNA replication and transcription, by transiently cleaving and rejoining one strand of the DNA duplex. Introduces a single-strand break via transesterification at a target site in duplex DNA. The scissile phosphodiester is attacked by the catalytic tyrosine of the enzyme, resulting in the formation of a DNA-(5'-phosphotyrosyl)-enzyme intermediate and the expulsion of a 3'-OH DNA strand. The free DNA strand then undergoes passage around the unbroken strand, thus removing DNA supercoils. Finally, in the religation step, the DNA 3'-OH attacks the covalent intermediate to expel the active-site tyrosine and restore the DNA phosphodiester backbone.</text>
</comment>
<evidence type="ECO:0000256" key="6">
    <source>
        <dbReference type="ARBA" id="ARBA00022842"/>
    </source>
</evidence>
<dbReference type="AlphaFoldDB" id="A0A7L7KSZ8"/>
<dbReference type="CDD" id="cd03363">
    <property type="entry name" value="TOPRIM_TopoIA_TopoI"/>
    <property type="match status" value="1"/>
</dbReference>
<dbReference type="PROSITE" id="PS50880">
    <property type="entry name" value="TOPRIM"/>
    <property type="match status" value="1"/>
</dbReference>
<feature type="site" description="Interaction with DNA" evidence="10">
    <location>
        <position position="143"/>
    </location>
</feature>
<feature type="site" description="Interaction with DNA" evidence="10">
    <location>
        <position position="296"/>
    </location>
</feature>
<dbReference type="GO" id="GO:0005694">
    <property type="term" value="C:chromosome"/>
    <property type="evidence" value="ECO:0007669"/>
    <property type="project" value="InterPro"/>
</dbReference>
<evidence type="ECO:0000256" key="9">
    <source>
        <dbReference type="ARBA" id="ARBA00023235"/>
    </source>
</evidence>
<dbReference type="EMBL" id="CP048914">
    <property type="protein sequence ID" value="QMS85402.1"/>
    <property type="molecule type" value="Genomic_DNA"/>
</dbReference>
<dbReference type="PANTHER" id="PTHR42785:SF1">
    <property type="entry name" value="DNA TOPOISOMERASE"/>
    <property type="match status" value="1"/>
</dbReference>
<dbReference type="KEGG" id="xcl:G4Z02_06420"/>
<dbReference type="PRINTS" id="PR00417">
    <property type="entry name" value="PRTPISMRASEI"/>
</dbReference>
<comment type="subunit">
    <text evidence="10">Monomer.</text>
</comment>
<reference evidence="14 15" key="1">
    <citation type="submission" date="2020-02" db="EMBL/GenBank/DDBJ databases">
        <authorList>
            <person name="Zheng R.K."/>
            <person name="Sun C.M."/>
        </authorList>
    </citation>
    <scope>NUCLEOTIDE SEQUENCE [LARGE SCALE GENOMIC DNA]</scope>
    <source>
        <strain evidence="15">zrk13</strain>
    </source>
</reference>
<feature type="site" description="Interaction with DNA" evidence="10">
    <location>
        <position position="142"/>
    </location>
</feature>
<feature type="active site" description="O-(5'-phospho-DNA)-tyrosine intermediate" evidence="10">
    <location>
        <position position="294"/>
    </location>
</feature>
<feature type="region of interest" description="Interaction with DNA" evidence="10">
    <location>
        <begin position="165"/>
        <end position="170"/>
    </location>
</feature>
<dbReference type="SMART" id="SM00436">
    <property type="entry name" value="TOP1Bc"/>
    <property type="match status" value="1"/>
</dbReference>
<dbReference type="InterPro" id="IPR013826">
    <property type="entry name" value="Topo_IA_cen_sub3"/>
</dbReference>
<evidence type="ECO:0000259" key="11">
    <source>
        <dbReference type="PROSITE" id="PS50880"/>
    </source>
</evidence>
<dbReference type="HAMAP" id="MF_00952">
    <property type="entry name" value="Topoisom_1_prok"/>
    <property type="match status" value="1"/>
</dbReference>
<feature type="domain" description="GRF-type" evidence="12">
    <location>
        <begin position="614"/>
        <end position="658"/>
    </location>
</feature>
<dbReference type="CDD" id="cd00186">
    <property type="entry name" value="TOP1Ac"/>
    <property type="match status" value="1"/>
</dbReference>
<keyword evidence="9 10" id="KW-0413">Isomerase</keyword>
<dbReference type="InterPro" id="IPR003602">
    <property type="entry name" value="Topo_IA_DNA-bd_dom"/>
</dbReference>
<keyword evidence="7 10" id="KW-0799">Topoisomerase</keyword>
<keyword evidence="4" id="KW-0863">Zinc-finger</keyword>
<keyword evidence="15" id="KW-1185">Reference proteome</keyword>
<evidence type="ECO:0000256" key="7">
    <source>
        <dbReference type="ARBA" id="ARBA00023029"/>
    </source>
</evidence>
<dbReference type="SUPFAM" id="SSF56712">
    <property type="entry name" value="Prokaryotic type I DNA topoisomerase"/>
    <property type="match status" value="1"/>
</dbReference>
<comment type="caution">
    <text evidence="10">Lacks conserved residue(s) required for the propagation of feature annotation.</text>
</comment>
<feature type="site" description="Interaction with DNA" evidence="10">
    <location>
        <position position="480"/>
    </location>
</feature>
<feature type="site" description="Interaction with DNA" evidence="10">
    <location>
        <position position="33"/>
    </location>
</feature>
<evidence type="ECO:0000256" key="2">
    <source>
        <dbReference type="ARBA" id="ARBA00009446"/>
    </source>
</evidence>
<evidence type="ECO:0000256" key="3">
    <source>
        <dbReference type="ARBA" id="ARBA00022723"/>
    </source>
</evidence>
<dbReference type="InterPro" id="IPR006171">
    <property type="entry name" value="TOPRIM_dom"/>
</dbReference>
<evidence type="ECO:0000256" key="10">
    <source>
        <dbReference type="HAMAP-Rule" id="MF_00952"/>
    </source>
</evidence>
<evidence type="ECO:0000259" key="13">
    <source>
        <dbReference type="PROSITE" id="PS52039"/>
    </source>
</evidence>
<dbReference type="Gene3D" id="3.30.65.10">
    <property type="entry name" value="Bacterial Topoisomerase I, domain 1"/>
    <property type="match status" value="1"/>
</dbReference>
<evidence type="ECO:0000256" key="5">
    <source>
        <dbReference type="ARBA" id="ARBA00022833"/>
    </source>
</evidence>
<dbReference type="Gene3D" id="3.40.50.140">
    <property type="match status" value="1"/>
</dbReference>
<keyword evidence="8 10" id="KW-0238">DNA-binding</keyword>
<dbReference type="InterPro" id="IPR034149">
    <property type="entry name" value="TOPRIM_TopoI"/>
</dbReference>
<dbReference type="SUPFAM" id="SSF57783">
    <property type="entry name" value="Zinc beta-ribbon"/>
    <property type="match status" value="2"/>
</dbReference>
<keyword evidence="3" id="KW-0479">Metal-binding</keyword>
<dbReference type="InterPro" id="IPR028612">
    <property type="entry name" value="Topoisom_1_IA"/>
</dbReference>
<dbReference type="NCBIfam" id="TIGR01051">
    <property type="entry name" value="topA_bact"/>
    <property type="match status" value="1"/>
</dbReference>
<feature type="domain" description="Toprim" evidence="11">
    <location>
        <begin position="3"/>
        <end position="116"/>
    </location>
</feature>
<keyword evidence="6" id="KW-0460">Magnesium</keyword>
<evidence type="ECO:0000256" key="8">
    <source>
        <dbReference type="ARBA" id="ARBA00023125"/>
    </source>
</evidence>
<dbReference type="InterPro" id="IPR023406">
    <property type="entry name" value="Topo_IA_AS"/>
</dbReference>
<protein>
    <recommendedName>
        <fullName evidence="10">DNA topoisomerase 1</fullName>
        <ecNumber evidence="10">5.6.2.1</ecNumber>
    </recommendedName>
    <alternativeName>
        <fullName evidence="10">DNA topoisomerase I</fullName>
    </alternativeName>
</protein>
<dbReference type="GO" id="GO:0003917">
    <property type="term" value="F:DNA topoisomerase type I (single strand cut, ATP-independent) activity"/>
    <property type="evidence" value="ECO:0007669"/>
    <property type="project" value="UniProtKB-UniRule"/>
</dbReference>
<dbReference type="GO" id="GO:0003677">
    <property type="term" value="F:DNA binding"/>
    <property type="evidence" value="ECO:0007669"/>
    <property type="project" value="UniProtKB-KW"/>
</dbReference>
<dbReference type="InterPro" id="IPR023405">
    <property type="entry name" value="Topo_IA_core_domain"/>
</dbReference>
<dbReference type="PROSITE" id="PS51999">
    <property type="entry name" value="ZF_GRF"/>
    <property type="match status" value="1"/>
</dbReference>
<dbReference type="Gene3D" id="1.10.460.10">
    <property type="entry name" value="Topoisomerase I, domain 2"/>
    <property type="match status" value="1"/>
</dbReference>